<dbReference type="GO" id="GO:0005886">
    <property type="term" value="C:plasma membrane"/>
    <property type="evidence" value="ECO:0007669"/>
    <property type="project" value="UniProtKB-SubCell"/>
</dbReference>
<evidence type="ECO:0000313" key="8">
    <source>
        <dbReference type="Proteomes" id="UP000006056"/>
    </source>
</evidence>
<dbReference type="eggNOG" id="COG0531">
    <property type="taxonomic scope" value="Bacteria"/>
</dbReference>
<evidence type="ECO:0000313" key="7">
    <source>
        <dbReference type="EMBL" id="AFL89272.1"/>
    </source>
</evidence>
<reference evidence="7 8" key="1">
    <citation type="submission" date="2012-06" db="EMBL/GenBank/DDBJ databases">
        <title>Complete genome of Terriglobus roseus DSM 18391.</title>
        <authorList>
            <consortium name="US DOE Joint Genome Institute (JGI-PGF)"/>
            <person name="Lucas S."/>
            <person name="Copeland A."/>
            <person name="Lapidus A."/>
            <person name="Glavina del Rio T."/>
            <person name="Dalin E."/>
            <person name="Tice H."/>
            <person name="Bruce D."/>
            <person name="Goodwin L."/>
            <person name="Pitluck S."/>
            <person name="Peters L."/>
            <person name="Mikhailova N."/>
            <person name="Munk A.C.C."/>
            <person name="Kyrpides N."/>
            <person name="Mavromatis K."/>
            <person name="Ivanova N."/>
            <person name="Brettin T."/>
            <person name="Detter J.C."/>
            <person name="Han C."/>
            <person name="Larimer F."/>
            <person name="Land M."/>
            <person name="Hauser L."/>
            <person name="Markowitz V."/>
            <person name="Cheng J.-F."/>
            <person name="Hugenholtz P."/>
            <person name="Woyke T."/>
            <person name="Wu D."/>
            <person name="Brambilla E."/>
            <person name="Klenk H.-P."/>
            <person name="Eisen J.A."/>
        </authorList>
    </citation>
    <scope>NUCLEOTIDE SEQUENCE [LARGE SCALE GENOMIC DNA]</scope>
    <source>
        <strain evidence="8">DSM 18391 / NRRL B-41598 / KBS 63</strain>
    </source>
</reference>
<feature type="transmembrane region" description="Helical" evidence="6">
    <location>
        <begin position="411"/>
        <end position="429"/>
    </location>
</feature>
<evidence type="ECO:0000256" key="4">
    <source>
        <dbReference type="ARBA" id="ARBA00022989"/>
    </source>
</evidence>
<dbReference type="AlphaFoldDB" id="I3ZJ54"/>
<keyword evidence="3 6" id="KW-0812">Transmembrane</keyword>
<dbReference type="InterPro" id="IPR050367">
    <property type="entry name" value="APC_superfamily"/>
</dbReference>
<protein>
    <submittedName>
        <fullName evidence="7">Amino acid transporter</fullName>
    </submittedName>
</protein>
<organism evidence="7 8">
    <name type="scientific">Terriglobus roseus (strain DSM 18391 / NRRL B-41598 / KBS 63)</name>
    <dbReference type="NCBI Taxonomy" id="926566"/>
    <lineage>
        <taxon>Bacteria</taxon>
        <taxon>Pseudomonadati</taxon>
        <taxon>Acidobacteriota</taxon>
        <taxon>Terriglobia</taxon>
        <taxon>Terriglobales</taxon>
        <taxon>Acidobacteriaceae</taxon>
        <taxon>Terriglobus</taxon>
    </lineage>
</organism>
<feature type="transmembrane region" description="Helical" evidence="6">
    <location>
        <begin position="388"/>
        <end position="405"/>
    </location>
</feature>
<feature type="transmembrane region" description="Helical" evidence="6">
    <location>
        <begin position="336"/>
        <end position="353"/>
    </location>
</feature>
<keyword evidence="2" id="KW-1003">Cell membrane</keyword>
<keyword evidence="8" id="KW-1185">Reference proteome</keyword>
<accession>I3ZJ54</accession>
<feature type="transmembrane region" description="Helical" evidence="6">
    <location>
        <begin position="46"/>
        <end position="65"/>
    </location>
</feature>
<comment type="subcellular location">
    <subcellularLocation>
        <location evidence="1">Cell membrane</location>
        <topology evidence="1">Multi-pass membrane protein</topology>
    </subcellularLocation>
</comment>
<dbReference type="HOGENOM" id="CLU_007946_6_1_0"/>
<evidence type="ECO:0000256" key="3">
    <source>
        <dbReference type="ARBA" id="ARBA00022692"/>
    </source>
</evidence>
<keyword evidence="4 6" id="KW-1133">Transmembrane helix</keyword>
<dbReference type="Pfam" id="PF13520">
    <property type="entry name" value="AA_permease_2"/>
    <property type="match status" value="1"/>
</dbReference>
<feature type="transmembrane region" description="Helical" evidence="6">
    <location>
        <begin position="155"/>
        <end position="175"/>
    </location>
</feature>
<feature type="transmembrane region" description="Helical" evidence="6">
    <location>
        <begin position="359"/>
        <end position="376"/>
    </location>
</feature>
<dbReference type="InterPro" id="IPR002293">
    <property type="entry name" value="AA/rel_permease1"/>
</dbReference>
<feature type="transmembrane region" description="Helical" evidence="6">
    <location>
        <begin position="277"/>
        <end position="300"/>
    </location>
</feature>
<proteinExistence type="predicted"/>
<dbReference type="PANTHER" id="PTHR42770:SF8">
    <property type="entry name" value="PUTRESCINE IMPORTER PUUP"/>
    <property type="match status" value="1"/>
</dbReference>
<evidence type="ECO:0000256" key="5">
    <source>
        <dbReference type="ARBA" id="ARBA00023136"/>
    </source>
</evidence>
<feature type="transmembrane region" description="Helical" evidence="6">
    <location>
        <begin position="20"/>
        <end position="40"/>
    </location>
</feature>
<dbReference type="KEGG" id="trs:Terro_3040"/>
<dbReference type="PANTHER" id="PTHR42770">
    <property type="entry name" value="AMINO ACID TRANSPORTER-RELATED"/>
    <property type="match status" value="1"/>
</dbReference>
<evidence type="ECO:0000256" key="6">
    <source>
        <dbReference type="SAM" id="Phobius"/>
    </source>
</evidence>
<evidence type="ECO:0000256" key="2">
    <source>
        <dbReference type="ARBA" id="ARBA00022475"/>
    </source>
</evidence>
<dbReference type="OrthoDB" id="9762947at2"/>
<name>I3ZJ54_TERRK</name>
<evidence type="ECO:0000256" key="1">
    <source>
        <dbReference type="ARBA" id="ARBA00004651"/>
    </source>
</evidence>
<feature type="transmembrane region" description="Helical" evidence="6">
    <location>
        <begin position="195"/>
        <end position="214"/>
    </location>
</feature>
<sequence length="438" mass="47422">MSTTSTKVGLRRSLRFWDLVLYGIILIQPTAPMPSFGVIYTVAGGHAVTAILLAMVAMLFTCISYGRMAQAHPQGGSAFLYVGKELNLGLGYLTGWCLVLDYVLNPLICTVWCSRAAMNFLPHAPYVAWAVFFAAFFTIINCLGMETSARINRGMAAALGVVILLVIAAAIRWLVHAPSLTPHDLLVPFYDSSRFQWSHVLRGTSIAVLTYIGFDGISTLSDEAMEPRRDIPRAIIFTCLVTGVLASVEVYLAQLAWPVGLAFPDVDTAYVHVAQRLGGVVLFIVVNSALLLATIGSGMASQLGAARLLYAMGQDGALPRTFFGAITTERRIPRNNLLLVGALALAGALLFSYQLGTELLNYGALFAFMGVNLACIARAWRQDAAGKWKIVVPSALGFLVCLLLWLNLSPLALSVGTLWAALGMLLWWARRKYTTLPA</sequence>
<feature type="transmembrane region" description="Helical" evidence="6">
    <location>
        <begin position="234"/>
        <end position="257"/>
    </location>
</feature>
<dbReference type="STRING" id="926566.Terro_3040"/>
<dbReference type="PIRSF" id="PIRSF006060">
    <property type="entry name" value="AA_transporter"/>
    <property type="match status" value="1"/>
</dbReference>
<dbReference type="GO" id="GO:0022857">
    <property type="term" value="F:transmembrane transporter activity"/>
    <property type="evidence" value="ECO:0007669"/>
    <property type="project" value="InterPro"/>
</dbReference>
<dbReference type="Gene3D" id="1.20.1740.10">
    <property type="entry name" value="Amino acid/polyamine transporter I"/>
    <property type="match status" value="1"/>
</dbReference>
<dbReference type="EMBL" id="CP003379">
    <property type="protein sequence ID" value="AFL89272.1"/>
    <property type="molecule type" value="Genomic_DNA"/>
</dbReference>
<dbReference type="Proteomes" id="UP000006056">
    <property type="component" value="Chromosome"/>
</dbReference>
<keyword evidence="5 6" id="KW-0472">Membrane</keyword>
<gene>
    <name evidence="7" type="ordered locus">Terro_3040</name>
</gene>
<feature type="transmembrane region" description="Helical" evidence="6">
    <location>
        <begin position="124"/>
        <end position="143"/>
    </location>
</feature>
<feature type="transmembrane region" description="Helical" evidence="6">
    <location>
        <begin position="86"/>
        <end position="104"/>
    </location>
</feature>
<dbReference type="RefSeq" id="WP_014786536.1">
    <property type="nucleotide sequence ID" value="NC_018014.1"/>
</dbReference>